<keyword evidence="1" id="KW-0677">Repeat</keyword>
<feature type="region of interest" description="Disordered" evidence="4">
    <location>
        <begin position="138"/>
        <end position="182"/>
    </location>
</feature>
<dbReference type="SUPFAM" id="SSF48403">
    <property type="entry name" value="Ankyrin repeat"/>
    <property type="match status" value="1"/>
</dbReference>
<dbReference type="PANTHER" id="PTHR24198">
    <property type="entry name" value="ANKYRIN REPEAT AND PROTEIN KINASE DOMAIN-CONTAINING PROTEIN"/>
    <property type="match status" value="1"/>
</dbReference>
<gene>
    <name evidence="5" type="ORF">EXIGLDRAFT_728534</name>
</gene>
<dbReference type="OrthoDB" id="10057496at2759"/>
<evidence type="ECO:0000256" key="4">
    <source>
        <dbReference type="SAM" id="MobiDB-lite"/>
    </source>
</evidence>
<proteinExistence type="predicted"/>
<evidence type="ECO:0000256" key="1">
    <source>
        <dbReference type="ARBA" id="ARBA00022737"/>
    </source>
</evidence>
<dbReference type="InterPro" id="IPR036770">
    <property type="entry name" value="Ankyrin_rpt-contain_sf"/>
</dbReference>
<dbReference type="EMBL" id="KV425885">
    <property type="protein sequence ID" value="KZW02978.1"/>
    <property type="molecule type" value="Genomic_DNA"/>
</dbReference>
<evidence type="ECO:0000313" key="5">
    <source>
        <dbReference type="EMBL" id="KZW02978.1"/>
    </source>
</evidence>
<dbReference type="Pfam" id="PF12796">
    <property type="entry name" value="Ank_2"/>
    <property type="match status" value="1"/>
</dbReference>
<reference evidence="5 6" key="1">
    <citation type="journal article" date="2016" name="Mol. Biol. Evol.">
        <title>Comparative Genomics of Early-Diverging Mushroom-Forming Fungi Provides Insights into the Origins of Lignocellulose Decay Capabilities.</title>
        <authorList>
            <person name="Nagy L.G."/>
            <person name="Riley R."/>
            <person name="Tritt A."/>
            <person name="Adam C."/>
            <person name="Daum C."/>
            <person name="Floudas D."/>
            <person name="Sun H."/>
            <person name="Yadav J.S."/>
            <person name="Pangilinan J."/>
            <person name="Larsson K.H."/>
            <person name="Matsuura K."/>
            <person name="Barry K."/>
            <person name="Labutti K."/>
            <person name="Kuo R."/>
            <person name="Ohm R.A."/>
            <person name="Bhattacharya S.S."/>
            <person name="Shirouzu T."/>
            <person name="Yoshinaga Y."/>
            <person name="Martin F.M."/>
            <person name="Grigoriev I.V."/>
            <person name="Hibbett D.S."/>
        </authorList>
    </citation>
    <scope>NUCLEOTIDE SEQUENCE [LARGE SCALE GENOMIC DNA]</scope>
    <source>
        <strain evidence="5 6">HHB12029</strain>
    </source>
</reference>
<dbReference type="PANTHER" id="PTHR24198:SF165">
    <property type="entry name" value="ANKYRIN REPEAT-CONTAINING PROTEIN-RELATED"/>
    <property type="match status" value="1"/>
</dbReference>
<dbReference type="AlphaFoldDB" id="A0A165Q249"/>
<dbReference type="InterPro" id="IPR002110">
    <property type="entry name" value="Ankyrin_rpt"/>
</dbReference>
<dbReference type="STRING" id="1314781.A0A165Q249"/>
<evidence type="ECO:0000256" key="3">
    <source>
        <dbReference type="PROSITE-ProRule" id="PRU00023"/>
    </source>
</evidence>
<protein>
    <submittedName>
        <fullName evidence="5">Ankyrin</fullName>
    </submittedName>
</protein>
<feature type="repeat" description="ANK" evidence="3">
    <location>
        <begin position="76"/>
        <end position="98"/>
    </location>
</feature>
<accession>A0A165Q249</accession>
<name>A0A165Q249_EXIGL</name>
<evidence type="ECO:0000256" key="2">
    <source>
        <dbReference type="ARBA" id="ARBA00023043"/>
    </source>
</evidence>
<feature type="compositionally biased region" description="Acidic residues" evidence="4">
    <location>
        <begin position="147"/>
        <end position="163"/>
    </location>
</feature>
<evidence type="ECO:0000313" key="6">
    <source>
        <dbReference type="Proteomes" id="UP000077266"/>
    </source>
</evidence>
<dbReference type="PROSITE" id="PS50088">
    <property type="entry name" value="ANK_REPEAT"/>
    <property type="match status" value="2"/>
</dbReference>
<keyword evidence="2 3" id="KW-0040">ANK repeat</keyword>
<organism evidence="5 6">
    <name type="scientific">Exidia glandulosa HHB12029</name>
    <dbReference type="NCBI Taxonomy" id="1314781"/>
    <lineage>
        <taxon>Eukaryota</taxon>
        <taxon>Fungi</taxon>
        <taxon>Dikarya</taxon>
        <taxon>Basidiomycota</taxon>
        <taxon>Agaricomycotina</taxon>
        <taxon>Agaricomycetes</taxon>
        <taxon>Auriculariales</taxon>
        <taxon>Exidiaceae</taxon>
        <taxon>Exidia</taxon>
    </lineage>
</organism>
<feature type="repeat" description="ANK" evidence="3">
    <location>
        <begin position="43"/>
        <end position="75"/>
    </location>
</feature>
<dbReference type="Gene3D" id="1.25.40.20">
    <property type="entry name" value="Ankyrin repeat-containing domain"/>
    <property type="match status" value="1"/>
</dbReference>
<dbReference type="Proteomes" id="UP000077266">
    <property type="component" value="Unassembled WGS sequence"/>
</dbReference>
<dbReference type="InParanoid" id="A0A165Q249"/>
<sequence>MSAPSEEDVSNVLDACRYGDLDDVNAFLSSFSGPVLAAARDDRGNSALHMAAANGHVDVLQLLLPLFASYDVPNESGSTPLHWAALNAQMDATKLLVESERGGVKLIDVANKAGRTPLAEAELAGWDEGARWMVDKMDLEEAPPALDTDEPVPEGDEGDEDDVTERVAAVTIDEDDKTLTKS</sequence>
<dbReference type="PROSITE" id="PS50297">
    <property type="entry name" value="ANK_REP_REGION"/>
    <property type="match status" value="2"/>
</dbReference>
<dbReference type="SMART" id="SM00248">
    <property type="entry name" value="ANK"/>
    <property type="match status" value="2"/>
</dbReference>
<keyword evidence="6" id="KW-1185">Reference proteome</keyword>